<reference evidence="8" key="1">
    <citation type="submission" date="2018-05" db="EMBL/GenBank/DDBJ databases">
        <authorList>
            <person name="Lanie J.A."/>
            <person name="Ng W.-L."/>
            <person name="Kazmierczak K.M."/>
            <person name="Andrzejewski T.M."/>
            <person name="Davidsen T.M."/>
            <person name="Wayne K.J."/>
            <person name="Tettelin H."/>
            <person name="Glass J.I."/>
            <person name="Rusch D."/>
            <person name="Podicherti R."/>
            <person name="Tsui H.-C.T."/>
            <person name="Winkler M.E."/>
        </authorList>
    </citation>
    <scope>NUCLEOTIDE SEQUENCE</scope>
</reference>
<proteinExistence type="inferred from homology"/>
<dbReference type="FunFam" id="3.30.1490.20:FF:000002">
    <property type="entry name" value="Succinate--CoA ligase [ADP-forming] subunit beta"/>
    <property type="match status" value="1"/>
</dbReference>
<evidence type="ECO:0000256" key="1">
    <source>
        <dbReference type="ARBA" id="ARBA00001946"/>
    </source>
</evidence>
<dbReference type="GO" id="GO:0005829">
    <property type="term" value="C:cytosol"/>
    <property type="evidence" value="ECO:0007669"/>
    <property type="project" value="TreeGrafter"/>
</dbReference>
<dbReference type="SUPFAM" id="SSF52210">
    <property type="entry name" value="Succinyl-CoA synthetase domains"/>
    <property type="match status" value="1"/>
</dbReference>
<feature type="domain" description="ATP-grasp" evidence="7">
    <location>
        <begin position="9"/>
        <end position="230"/>
    </location>
</feature>
<dbReference type="GO" id="GO:0005524">
    <property type="term" value="F:ATP binding"/>
    <property type="evidence" value="ECO:0007669"/>
    <property type="project" value="InterPro"/>
</dbReference>
<accession>A0A382CFV3</accession>
<dbReference type="FunFam" id="3.40.50.261:FF:000001">
    <property type="entry name" value="Succinate--CoA ligase [ADP-forming] subunit beta"/>
    <property type="match status" value="1"/>
</dbReference>
<dbReference type="GO" id="GO:0006099">
    <property type="term" value="P:tricarboxylic acid cycle"/>
    <property type="evidence" value="ECO:0007669"/>
    <property type="project" value="UniProtKB-KW"/>
</dbReference>
<gene>
    <name evidence="8" type="ORF">METZ01_LOCUS177563</name>
</gene>
<dbReference type="Pfam" id="PF08442">
    <property type="entry name" value="ATP-grasp_2"/>
    <property type="match status" value="1"/>
</dbReference>
<dbReference type="FunFam" id="3.30.470.20:FF:000002">
    <property type="entry name" value="Succinate--CoA ligase [ADP-forming] subunit beta"/>
    <property type="match status" value="1"/>
</dbReference>
<evidence type="ECO:0000313" key="8">
    <source>
        <dbReference type="EMBL" id="SVB24709.1"/>
    </source>
</evidence>
<evidence type="ECO:0000256" key="3">
    <source>
        <dbReference type="ARBA" id="ARBA00022598"/>
    </source>
</evidence>
<dbReference type="GO" id="GO:0046872">
    <property type="term" value="F:metal ion binding"/>
    <property type="evidence" value="ECO:0007669"/>
    <property type="project" value="UniProtKB-KW"/>
</dbReference>
<dbReference type="NCBIfam" id="TIGR01016">
    <property type="entry name" value="sucCoAbeta"/>
    <property type="match status" value="1"/>
</dbReference>
<dbReference type="PROSITE" id="PS50975">
    <property type="entry name" value="ATP_GRASP"/>
    <property type="match status" value="1"/>
</dbReference>
<dbReference type="PIRSF" id="PIRSF001554">
    <property type="entry name" value="SucCS_beta"/>
    <property type="match status" value="1"/>
</dbReference>
<evidence type="ECO:0000256" key="2">
    <source>
        <dbReference type="ARBA" id="ARBA00022532"/>
    </source>
</evidence>
<dbReference type="NCBIfam" id="NF001913">
    <property type="entry name" value="PRK00696.1"/>
    <property type="match status" value="1"/>
</dbReference>
<keyword evidence="4" id="KW-0479">Metal-binding</keyword>
<comment type="cofactor">
    <cofactor evidence="1">
        <name>Mg(2+)</name>
        <dbReference type="ChEBI" id="CHEBI:18420"/>
    </cofactor>
</comment>
<dbReference type="EMBL" id="UINC01034214">
    <property type="protein sequence ID" value="SVB24709.1"/>
    <property type="molecule type" value="Genomic_DNA"/>
</dbReference>
<keyword evidence="3" id="KW-0436">Ligase</keyword>
<evidence type="ECO:0000256" key="6">
    <source>
        <dbReference type="ARBA" id="ARBA00022842"/>
    </source>
</evidence>
<dbReference type="PROSITE" id="PS01217">
    <property type="entry name" value="SUCCINYL_COA_LIG_3"/>
    <property type="match status" value="1"/>
</dbReference>
<dbReference type="GO" id="GO:0004775">
    <property type="term" value="F:succinate-CoA ligase (ADP-forming) activity"/>
    <property type="evidence" value="ECO:0007669"/>
    <property type="project" value="TreeGrafter"/>
</dbReference>
<dbReference type="GO" id="GO:0006104">
    <property type="term" value="P:succinyl-CoA metabolic process"/>
    <property type="evidence" value="ECO:0007669"/>
    <property type="project" value="TreeGrafter"/>
</dbReference>
<sequence length="391" mass="41887">MKIHEYQAKQILAKYGVPVPKGSAAFSVDEAVKAAEDLNTEVCVVKAQIHAGGRGKGGGVKVSKGLEAVRENAEAILGMQLVTHQTGPDGQKVKQLLIEEGMDISKELYCSVLVDRGKQRIVLLASTEGGMDIEEVAANTPDKILKVFVDPSVGLRPYQANELAFGLKIHETNPKLIRPAASVFMALYKAFVSEDCSLVEINPLVLTGDGRVVALDAKLTFDDNALFRHKENLTLRDRDEEDPLEVEASEADLNYIKLDGNIGCMVNGAGLAMGTMDIIKTYGGEPANFLDVGGGATQETVEKAFRIITRDTNVKCILINIFGGIVRCDMVAAGVIAAFKNVNLQIPVVVRLEGTNSEEAHTLVRESGLGESLQMADGIQQAAQKAVAAAK</sequence>
<dbReference type="InterPro" id="IPR005811">
    <property type="entry name" value="SUCC_ACL_C"/>
</dbReference>
<dbReference type="InterPro" id="IPR005809">
    <property type="entry name" value="Succ_CoA_ligase-like_bsu"/>
</dbReference>
<keyword evidence="6" id="KW-0460">Magnesium</keyword>
<organism evidence="8">
    <name type="scientific">marine metagenome</name>
    <dbReference type="NCBI Taxonomy" id="408172"/>
    <lineage>
        <taxon>unclassified sequences</taxon>
        <taxon>metagenomes</taxon>
        <taxon>ecological metagenomes</taxon>
    </lineage>
</organism>
<dbReference type="Pfam" id="PF00549">
    <property type="entry name" value="Ligase_CoA"/>
    <property type="match status" value="1"/>
</dbReference>
<dbReference type="SUPFAM" id="SSF56059">
    <property type="entry name" value="Glutathione synthetase ATP-binding domain-like"/>
    <property type="match status" value="1"/>
</dbReference>
<dbReference type="Gene3D" id="3.40.50.261">
    <property type="entry name" value="Succinyl-CoA synthetase domains"/>
    <property type="match status" value="1"/>
</dbReference>
<evidence type="ECO:0000256" key="5">
    <source>
        <dbReference type="ARBA" id="ARBA00022741"/>
    </source>
</evidence>
<dbReference type="GO" id="GO:0042709">
    <property type="term" value="C:succinate-CoA ligase complex"/>
    <property type="evidence" value="ECO:0007669"/>
    <property type="project" value="UniProtKB-ARBA"/>
</dbReference>
<dbReference type="InterPro" id="IPR016102">
    <property type="entry name" value="Succinyl-CoA_synth-like"/>
</dbReference>
<dbReference type="InterPro" id="IPR013650">
    <property type="entry name" value="ATP-grasp_succ-CoA_synth-type"/>
</dbReference>
<dbReference type="Gene3D" id="3.30.1490.20">
    <property type="entry name" value="ATP-grasp fold, A domain"/>
    <property type="match status" value="1"/>
</dbReference>
<dbReference type="PANTHER" id="PTHR11815:SF10">
    <property type="entry name" value="SUCCINATE--COA LIGASE [GDP-FORMING] SUBUNIT BETA, MITOCHONDRIAL"/>
    <property type="match status" value="1"/>
</dbReference>
<dbReference type="InterPro" id="IPR011761">
    <property type="entry name" value="ATP-grasp"/>
</dbReference>
<name>A0A382CFV3_9ZZZZ</name>
<dbReference type="Gene3D" id="3.30.470.20">
    <property type="entry name" value="ATP-grasp fold, B domain"/>
    <property type="match status" value="1"/>
</dbReference>
<dbReference type="InterPro" id="IPR013815">
    <property type="entry name" value="ATP_grasp_subdomain_1"/>
</dbReference>
<protein>
    <recommendedName>
        <fullName evidence="7">ATP-grasp domain-containing protein</fullName>
    </recommendedName>
</protein>
<keyword evidence="2" id="KW-0816">Tricarboxylic acid cycle</keyword>
<evidence type="ECO:0000256" key="4">
    <source>
        <dbReference type="ARBA" id="ARBA00022723"/>
    </source>
</evidence>
<dbReference type="InterPro" id="IPR017866">
    <property type="entry name" value="Succ-CoA_synthase_bsu_CS"/>
</dbReference>
<dbReference type="PANTHER" id="PTHR11815">
    <property type="entry name" value="SUCCINYL-COA SYNTHETASE BETA CHAIN"/>
    <property type="match status" value="1"/>
</dbReference>
<evidence type="ECO:0000259" key="7">
    <source>
        <dbReference type="PROSITE" id="PS50975"/>
    </source>
</evidence>
<dbReference type="AlphaFoldDB" id="A0A382CFV3"/>
<dbReference type="HAMAP" id="MF_00558">
    <property type="entry name" value="Succ_CoA_beta"/>
    <property type="match status" value="1"/>
</dbReference>
<keyword evidence="5" id="KW-0547">Nucleotide-binding</keyword>